<accession>A0AA39ZMJ2</accession>
<organism evidence="2 3">
    <name type="scientific">Cercophora samala</name>
    <dbReference type="NCBI Taxonomy" id="330535"/>
    <lineage>
        <taxon>Eukaryota</taxon>
        <taxon>Fungi</taxon>
        <taxon>Dikarya</taxon>
        <taxon>Ascomycota</taxon>
        <taxon>Pezizomycotina</taxon>
        <taxon>Sordariomycetes</taxon>
        <taxon>Sordariomycetidae</taxon>
        <taxon>Sordariales</taxon>
        <taxon>Lasiosphaeriaceae</taxon>
        <taxon>Cercophora</taxon>
    </lineage>
</organism>
<keyword evidence="3" id="KW-1185">Reference proteome</keyword>
<comment type="caution">
    <text evidence="2">The sequence shown here is derived from an EMBL/GenBank/DDBJ whole genome shotgun (WGS) entry which is preliminary data.</text>
</comment>
<evidence type="ECO:0000313" key="2">
    <source>
        <dbReference type="EMBL" id="KAK0673913.1"/>
    </source>
</evidence>
<dbReference type="Proteomes" id="UP001174997">
    <property type="component" value="Unassembled WGS sequence"/>
</dbReference>
<protein>
    <submittedName>
        <fullName evidence="2">Uncharacterized protein</fullName>
    </submittedName>
</protein>
<name>A0AA39ZMJ2_9PEZI</name>
<feature type="transmembrane region" description="Helical" evidence="1">
    <location>
        <begin position="83"/>
        <end position="104"/>
    </location>
</feature>
<sequence length="137" mass="14862">MFCFFDVLLFCVVGFVLLFGDFCVVCVCVCVVLIISLSDVIGGWGGSGRQDSSVRVIVDVLSEGVKDRKRAKDKKTKLGMRGVVLLLLLGTRCVLFSGCCVGAARLCEAMMHVGLCVIDKTRTKTDVESKEIAIDVF</sequence>
<gene>
    <name evidence="2" type="ORF">QBC41DRAFT_310893</name>
</gene>
<dbReference type="AlphaFoldDB" id="A0AA39ZMJ2"/>
<feature type="transmembrane region" description="Helical" evidence="1">
    <location>
        <begin position="7"/>
        <end position="35"/>
    </location>
</feature>
<evidence type="ECO:0000313" key="3">
    <source>
        <dbReference type="Proteomes" id="UP001174997"/>
    </source>
</evidence>
<reference evidence="2" key="1">
    <citation type="submission" date="2023-06" db="EMBL/GenBank/DDBJ databases">
        <title>Genome-scale phylogeny and comparative genomics of the fungal order Sordariales.</title>
        <authorList>
            <consortium name="Lawrence Berkeley National Laboratory"/>
            <person name="Hensen N."/>
            <person name="Bonometti L."/>
            <person name="Westerberg I."/>
            <person name="Brannstrom I.O."/>
            <person name="Guillou S."/>
            <person name="Cros-Aarteil S."/>
            <person name="Calhoun S."/>
            <person name="Haridas S."/>
            <person name="Kuo A."/>
            <person name="Mondo S."/>
            <person name="Pangilinan J."/>
            <person name="Riley R."/>
            <person name="Labutti K."/>
            <person name="Andreopoulos B."/>
            <person name="Lipzen A."/>
            <person name="Chen C."/>
            <person name="Yanf M."/>
            <person name="Daum C."/>
            <person name="Ng V."/>
            <person name="Clum A."/>
            <person name="Steindorff A."/>
            <person name="Ohm R."/>
            <person name="Martin F."/>
            <person name="Silar P."/>
            <person name="Natvig D."/>
            <person name="Lalanne C."/>
            <person name="Gautier V."/>
            <person name="Ament-Velasquez S.L."/>
            <person name="Kruys A."/>
            <person name="Hutchinson M.I."/>
            <person name="Powell A.J."/>
            <person name="Barry K."/>
            <person name="Miller A.N."/>
            <person name="Grigoriev I.V."/>
            <person name="Debuchy R."/>
            <person name="Gladieux P."/>
            <person name="Thoren M.H."/>
            <person name="Johannesson H."/>
        </authorList>
    </citation>
    <scope>NUCLEOTIDE SEQUENCE</scope>
    <source>
        <strain evidence="2">CBS 307.81</strain>
    </source>
</reference>
<keyword evidence="1" id="KW-0472">Membrane</keyword>
<proteinExistence type="predicted"/>
<evidence type="ECO:0000256" key="1">
    <source>
        <dbReference type="SAM" id="Phobius"/>
    </source>
</evidence>
<dbReference type="EMBL" id="JAULSY010000004">
    <property type="protein sequence ID" value="KAK0673913.1"/>
    <property type="molecule type" value="Genomic_DNA"/>
</dbReference>
<keyword evidence="1" id="KW-1133">Transmembrane helix</keyword>
<keyword evidence="1" id="KW-0812">Transmembrane</keyword>